<comment type="function">
    <text evidence="11">Catalyzes the first step of diphthamide biosynthesis, a post-translational modification of histidine which occurs in elongation factor 2.</text>
</comment>
<evidence type="ECO:0000313" key="12">
    <source>
        <dbReference type="EMBL" id="KAK2721856.1"/>
    </source>
</evidence>
<dbReference type="InterPro" id="IPR016435">
    <property type="entry name" value="DPH1/DPH2"/>
</dbReference>
<dbReference type="FunFam" id="3.40.50.11850:FF:000001">
    <property type="entry name" value="2-(3-amino-3-carboxypropyl)histidine synthase subunit 1"/>
    <property type="match status" value="1"/>
</dbReference>
<evidence type="ECO:0000256" key="1">
    <source>
        <dbReference type="ARBA" id="ARBA00005156"/>
    </source>
</evidence>
<dbReference type="GO" id="GO:0090560">
    <property type="term" value="F:2-(3-amino-3-carboxypropyl)histidine synthase activity"/>
    <property type="evidence" value="ECO:0007669"/>
    <property type="project" value="UniProtKB-UniRule"/>
</dbReference>
<dbReference type="Pfam" id="PF01866">
    <property type="entry name" value="Diphthamide_syn"/>
    <property type="match status" value="1"/>
</dbReference>
<evidence type="ECO:0000256" key="11">
    <source>
        <dbReference type="PIRNR" id="PIRNR004967"/>
    </source>
</evidence>
<dbReference type="InterPro" id="IPR042263">
    <property type="entry name" value="DPH1/DPH2_1"/>
</dbReference>
<keyword evidence="9" id="KW-0411">Iron-sulfur</keyword>
<proteinExistence type="inferred from homology"/>
<keyword evidence="13" id="KW-1185">Reference proteome</keyword>
<evidence type="ECO:0000256" key="5">
    <source>
        <dbReference type="ARBA" id="ARBA00022679"/>
    </source>
</evidence>
<keyword evidence="5 11" id="KW-0808">Transferase</keyword>
<dbReference type="FunFam" id="3.40.50.11840:FF:000001">
    <property type="entry name" value="2-(3-amino-3-carboxypropyl)histidine synthase subunit 1"/>
    <property type="match status" value="1"/>
</dbReference>
<evidence type="ECO:0000256" key="10">
    <source>
        <dbReference type="ARBA" id="ARBA00048403"/>
    </source>
</evidence>
<dbReference type="InterPro" id="IPR042265">
    <property type="entry name" value="DPH1/DPH2_3"/>
</dbReference>
<evidence type="ECO:0000313" key="13">
    <source>
        <dbReference type="Proteomes" id="UP001187531"/>
    </source>
</evidence>
<evidence type="ECO:0000256" key="6">
    <source>
        <dbReference type="ARBA" id="ARBA00022691"/>
    </source>
</evidence>
<evidence type="ECO:0000256" key="2">
    <source>
        <dbReference type="ARBA" id="ARBA00010173"/>
    </source>
</evidence>
<dbReference type="GO" id="GO:0017183">
    <property type="term" value="P:protein histidyl modification to diphthamide"/>
    <property type="evidence" value="ECO:0007669"/>
    <property type="project" value="UniProtKB-UniRule"/>
</dbReference>
<dbReference type="AlphaFoldDB" id="A0AA88LEJ3"/>
<gene>
    <name evidence="12" type="ORF">QYM36_003985</name>
</gene>
<comment type="catalytic activity">
    <reaction evidence="10 11">
        <text>L-histidyl-[translation elongation factor 2] + S-adenosyl-L-methionine = 2-[(3S)-amino-3-carboxypropyl]-L-histidyl-[translation elongation factor 2] + S-methyl-5'-thioadenosine + H(+)</text>
        <dbReference type="Rhea" id="RHEA:36783"/>
        <dbReference type="Rhea" id="RHEA-COMP:9748"/>
        <dbReference type="Rhea" id="RHEA-COMP:9749"/>
        <dbReference type="ChEBI" id="CHEBI:15378"/>
        <dbReference type="ChEBI" id="CHEBI:17509"/>
        <dbReference type="ChEBI" id="CHEBI:29979"/>
        <dbReference type="ChEBI" id="CHEBI:59789"/>
        <dbReference type="ChEBI" id="CHEBI:73995"/>
        <dbReference type="EC" id="2.5.1.108"/>
    </reaction>
</comment>
<sequence length="397" mass="44337">MAVVVSANAQRKVFTAKMAHGPVRQPNQVPSHILENKKLQALLQSLPINYNFEIHKTLWKIEQIKAKRVALQMPEGLQMFALTISDILETFSGVDVIVLGDVTYGACCIDDYTARALGADLLVHYGHSCLVPIDKTHGITVLYVFVDIKFDMLHCLETIKLNFPNDVHIGMVSTIQFVNSLHAIAKELKDIGYKVTIPKSQPLSPGEILGCTSPSKLDCDILIYLGDGRFHLESAMIANPHLSAYRYDPYSKKFTKEEYDHSTMKKNRNNAIVKASKAKRFGLIIGSLGRQGSSKVADFLLKELKKREVVTLLLSEIFPYKLAAMSSVDAWIQIACPRLSIDWGLAFQAPLLTPYEASVVFGEAKWCCDSAYPMDFYANNSLGSWTPNYKPSKSDKR</sequence>
<dbReference type="PANTHER" id="PTHR10762">
    <property type="entry name" value="DIPHTHAMIDE BIOSYNTHESIS PROTEIN"/>
    <property type="match status" value="1"/>
</dbReference>
<name>A0AA88LEJ3_ARTSF</name>
<comment type="caution">
    <text evidence="12">The sequence shown here is derived from an EMBL/GenBank/DDBJ whole genome shotgun (WGS) entry which is preliminary data.</text>
</comment>
<dbReference type="NCBIfam" id="TIGR00322">
    <property type="entry name" value="diphth2_R"/>
    <property type="match status" value="1"/>
</dbReference>
<dbReference type="Proteomes" id="UP001187531">
    <property type="component" value="Unassembled WGS sequence"/>
</dbReference>
<keyword evidence="6 11" id="KW-0949">S-adenosyl-L-methionine</keyword>
<dbReference type="SFLD" id="SFLDS00032">
    <property type="entry name" value="Radical_SAM_3-amino-3-carboxyp"/>
    <property type="match status" value="1"/>
</dbReference>
<evidence type="ECO:0000256" key="7">
    <source>
        <dbReference type="ARBA" id="ARBA00022723"/>
    </source>
</evidence>
<dbReference type="InterPro" id="IPR042264">
    <property type="entry name" value="DPH1/DPH2_2"/>
</dbReference>
<dbReference type="GO" id="GO:0051539">
    <property type="term" value="F:4 iron, 4 sulfur cluster binding"/>
    <property type="evidence" value="ECO:0007669"/>
    <property type="project" value="UniProtKB-UniRule"/>
</dbReference>
<dbReference type="Gene3D" id="3.40.50.11850">
    <property type="entry name" value="Diphthamide synthesis DPH1/DPH2 domain 2"/>
    <property type="match status" value="1"/>
</dbReference>
<accession>A0AA88LEJ3</accession>
<evidence type="ECO:0000256" key="4">
    <source>
        <dbReference type="ARBA" id="ARBA00021915"/>
    </source>
</evidence>
<dbReference type="Gene3D" id="3.40.50.11840">
    <property type="entry name" value="Diphthamide synthesis DPH1/DPH2 domain 1"/>
    <property type="match status" value="1"/>
</dbReference>
<dbReference type="InterPro" id="IPR035435">
    <property type="entry name" value="DPH1/DPH2_euk_archaea"/>
</dbReference>
<dbReference type="PIRSF" id="PIRSF004967">
    <property type="entry name" value="DPH1"/>
    <property type="match status" value="1"/>
</dbReference>
<evidence type="ECO:0000256" key="9">
    <source>
        <dbReference type="ARBA" id="ARBA00023014"/>
    </source>
</evidence>
<dbReference type="GO" id="GO:0046872">
    <property type="term" value="F:metal ion binding"/>
    <property type="evidence" value="ECO:0007669"/>
    <property type="project" value="UniProtKB-KW"/>
</dbReference>
<dbReference type="EC" id="2.5.1.108" evidence="3 11"/>
<keyword evidence="7" id="KW-0479">Metal-binding</keyword>
<dbReference type="PANTHER" id="PTHR10762:SF1">
    <property type="entry name" value="2-(3-AMINO-3-CARBOXYPROPYL)HISTIDINE SYNTHASE SUBUNIT 1"/>
    <property type="match status" value="1"/>
</dbReference>
<reference evidence="12" key="1">
    <citation type="submission" date="2023-07" db="EMBL/GenBank/DDBJ databases">
        <title>Chromosome-level genome assembly of Artemia franciscana.</title>
        <authorList>
            <person name="Jo E."/>
        </authorList>
    </citation>
    <scope>NUCLEOTIDE SEQUENCE</scope>
    <source>
        <tissue evidence="12">Whole body</tissue>
    </source>
</reference>
<comment type="similarity">
    <text evidence="2 11">Belongs to the DPH1/DPH2 family. DPH1 subfamily.</text>
</comment>
<protein>
    <recommendedName>
        <fullName evidence="4 11">2-(3-amino-3-carboxypropyl)histidine synthase subunit 1</fullName>
        <ecNumber evidence="3 11">2.5.1.108</ecNumber>
    </recommendedName>
</protein>
<organism evidence="12 13">
    <name type="scientific">Artemia franciscana</name>
    <name type="common">Brine shrimp</name>
    <name type="synonym">Artemia sanfranciscana</name>
    <dbReference type="NCBI Taxonomy" id="6661"/>
    <lineage>
        <taxon>Eukaryota</taxon>
        <taxon>Metazoa</taxon>
        <taxon>Ecdysozoa</taxon>
        <taxon>Arthropoda</taxon>
        <taxon>Crustacea</taxon>
        <taxon>Branchiopoda</taxon>
        <taxon>Anostraca</taxon>
        <taxon>Artemiidae</taxon>
        <taxon>Artemia</taxon>
    </lineage>
</organism>
<keyword evidence="8" id="KW-0408">Iron</keyword>
<comment type="cofactor">
    <cofactor evidence="11">
        <name>[4Fe-4S] cluster</name>
        <dbReference type="ChEBI" id="CHEBI:49883"/>
    </cofactor>
    <text evidence="11">Binds 1 [4Fe-4S] cluster per subunit. The cluster is coordinated with 3 cysteines and an exchangeable S-adenosyl-L-methionine.</text>
</comment>
<evidence type="ECO:0000256" key="8">
    <source>
        <dbReference type="ARBA" id="ARBA00023004"/>
    </source>
</evidence>
<dbReference type="Gene3D" id="3.40.50.11860">
    <property type="entry name" value="Diphthamide synthesis DPH1/DPH2 domain 3"/>
    <property type="match status" value="1"/>
</dbReference>
<dbReference type="EMBL" id="JAVRJZ010000006">
    <property type="protein sequence ID" value="KAK2721856.1"/>
    <property type="molecule type" value="Genomic_DNA"/>
</dbReference>
<dbReference type="FunFam" id="3.40.50.11860:FF:000002">
    <property type="entry name" value="2-(3-amino-3-carboxypropyl)histidine synthase subunit 1"/>
    <property type="match status" value="1"/>
</dbReference>
<comment type="pathway">
    <text evidence="1 11">Protein modification; peptidyl-diphthamide biosynthesis.</text>
</comment>
<evidence type="ECO:0000256" key="3">
    <source>
        <dbReference type="ARBA" id="ARBA00012221"/>
    </source>
</evidence>
<keyword evidence="11" id="KW-0004">4Fe-4S</keyword>